<evidence type="ECO:0000256" key="1">
    <source>
        <dbReference type="SAM" id="MobiDB-lite"/>
    </source>
</evidence>
<proteinExistence type="predicted"/>
<feature type="non-terminal residue" evidence="2">
    <location>
        <position position="1"/>
    </location>
</feature>
<organism evidence="2 3">
    <name type="scientific">Mucuna pruriens</name>
    <name type="common">Velvet bean</name>
    <name type="synonym">Dolichos pruriens</name>
    <dbReference type="NCBI Taxonomy" id="157652"/>
    <lineage>
        <taxon>Eukaryota</taxon>
        <taxon>Viridiplantae</taxon>
        <taxon>Streptophyta</taxon>
        <taxon>Embryophyta</taxon>
        <taxon>Tracheophyta</taxon>
        <taxon>Spermatophyta</taxon>
        <taxon>Magnoliopsida</taxon>
        <taxon>eudicotyledons</taxon>
        <taxon>Gunneridae</taxon>
        <taxon>Pentapetalae</taxon>
        <taxon>rosids</taxon>
        <taxon>fabids</taxon>
        <taxon>Fabales</taxon>
        <taxon>Fabaceae</taxon>
        <taxon>Papilionoideae</taxon>
        <taxon>50 kb inversion clade</taxon>
        <taxon>NPAAA clade</taxon>
        <taxon>indigoferoid/millettioid clade</taxon>
        <taxon>Phaseoleae</taxon>
        <taxon>Mucuna</taxon>
    </lineage>
</organism>
<name>A0A371E7U7_MUCPR</name>
<sequence>MPTPRTEIEGQLHRPIHFSTDGHLQPNILTPAEEPEDGVESRMPRSLWKSQAILGVTSCSRPNSTRQILILYLTMLKESMGGILG</sequence>
<dbReference type="EMBL" id="QJKJ01015689">
    <property type="protein sequence ID" value="RDX62104.1"/>
    <property type="molecule type" value="Genomic_DNA"/>
</dbReference>
<dbReference type="Proteomes" id="UP000257109">
    <property type="component" value="Unassembled WGS sequence"/>
</dbReference>
<reference evidence="2" key="1">
    <citation type="submission" date="2018-05" db="EMBL/GenBank/DDBJ databases">
        <title>Draft genome of Mucuna pruriens seed.</title>
        <authorList>
            <person name="Nnadi N.E."/>
            <person name="Vos R."/>
            <person name="Hasami M.H."/>
            <person name="Devisetty U.K."/>
            <person name="Aguiy J.C."/>
        </authorList>
    </citation>
    <scope>NUCLEOTIDE SEQUENCE [LARGE SCALE GENOMIC DNA]</scope>
    <source>
        <strain evidence="2">JCA_2017</strain>
    </source>
</reference>
<dbReference type="AlphaFoldDB" id="A0A371E7U7"/>
<evidence type="ECO:0000313" key="3">
    <source>
        <dbReference type="Proteomes" id="UP000257109"/>
    </source>
</evidence>
<feature type="compositionally biased region" description="Basic and acidic residues" evidence="1">
    <location>
        <begin position="1"/>
        <end position="12"/>
    </location>
</feature>
<keyword evidence="3" id="KW-1185">Reference proteome</keyword>
<evidence type="ECO:0000313" key="2">
    <source>
        <dbReference type="EMBL" id="RDX62104.1"/>
    </source>
</evidence>
<comment type="caution">
    <text evidence="2">The sequence shown here is derived from an EMBL/GenBank/DDBJ whole genome shotgun (WGS) entry which is preliminary data.</text>
</comment>
<gene>
    <name evidence="2" type="ORF">CR513_59605</name>
</gene>
<accession>A0A371E7U7</accession>
<feature type="region of interest" description="Disordered" evidence="1">
    <location>
        <begin position="1"/>
        <end position="39"/>
    </location>
</feature>
<protein>
    <submittedName>
        <fullName evidence="2">Uncharacterized protein</fullName>
    </submittedName>
</protein>